<keyword evidence="1" id="KW-1133">Transmembrane helix</keyword>
<dbReference type="RefSeq" id="WP_134535124.1">
    <property type="nucleotide sequence ID" value="NZ_SOFG01000016.1"/>
</dbReference>
<name>A0ABY2ID52_9MICO</name>
<feature type="transmembrane region" description="Helical" evidence="1">
    <location>
        <begin position="12"/>
        <end position="33"/>
    </location>
</feature>
<dbReference type="Proteomes" id="UP000297608">
    <property type="component" value="Unassembled WGS sequence"/>
</dbReference>
<evidence type="ECO:0000313" key="3">
    <source>
        <dbReference type="Proteomes" id="UP000297608"/>
    </source>
</evidence>
<keyword evidence="3" id="KW-1185">Reference proteome</keyword>
<sequence>MIPLPARVYKSFFGYVIIAVASASTLGLVYVGLVSLIESGTVDPYLVFWIAVVAVLSIVTVAIIQTWVYSLSYIELNSDGIVIKNWITLFVSKDEKFEWVRVSRSTAAKGGIFGQVLNYGAISIETNGGSVQAKITMVPKPEYWQDQINLKADQATIDGSN</sequence>
<accession>A0ABY2ID52</accession>
<comment type="caution">
    <text evidence="2">The sequence shown here is derived from an EMBL/GenBank/DDBJ whole genome shotgun (WGS) entry which is preliminary data.</text>
</comment>
<reference evidence="2 3" key="1">
    <citation type="submission" date="2019-03" db="EMBL/GenBank/DDBJ databases">
        <title>Genomics of glacier-inhabiting Cryobacterium strains.</title>
        <authorList>
            <person name="Liu Q."/>
            <person name="Xin Y.-H."/>
        </authorList>
    </citation>
    <scope>NUCLEOTIDE SEQUENCE [LARGE SCALE GENOMIC DNA]</scope>
    <source>
        <strain evidence="2 3">MDB2-B</strain>
    </source>
</reference>
<keyword evidence="1" id="KW-0472">Membrane</keyword>
<evidence type="ECO:0000256" key="1">
    <source>
        <dbReference type="SAM" id="Phobius"/>
    </source>
</evidence>
<keyword evidence="1" id="KW-0812">Transmembrane</keyword>
<evidence type="ECO:0008006" key="4">
    <source>
        <dbReference type="Google" id="ProtNLM"/>
    </source>
</evidence>
<dbReference type="EMBL" id="SOFG01000016">
    <property type="protein sequence ID" value="TFB85830.1"/>
    <property type="molecule type" value="Genomic_DNA"/>
</dbReference>
<feature type="transmembrane region" description="Helical" evidence="1">
    <location>
        <begin position="45"/>
        <end position="68"/>
    </location>
</feature>
<gene>
    <name evidence="2" type="ORF">E3O44_12575</name>
</gene>
<proteinExistence type="predicted"/>
<evidence type="ECO:0000313" key="2">
    <source>
        <dbReference type="EMBL" id="TFB85830.1"/>
    </source>
</evidence>
<protein>
    <recommendedName>
        <fullName evidence="4">DUF304 domain-containing protein</fullName>
    </recommendedName>
</protein>
<organism evidence="2 3">
    <name type="scientific">Cryobacterium algoricola</name>
    <dbReference type="NCBI Taxonomy" id="1259183"/>
    <lineage>
        <taxon>Bacteria</taxon>
        <taxon>Bacillati</taxon>
        <taxon>Actinomycetota</taxon>
        <taxon>Actinomycetes</taxon>
        <taxon>Micrococcales</taxon>
        <taxon>Microbacteriaceae</taxon>
        <taxon>Cryobacterium</taxon>
    </lineage>
</organism>